<dbReference type="AlphaFoldDB" id="A0A239L6S4"/>
<feature type="signal peptide" evidence="1">
    <location>
        <begin position="1"/>
        <end position="26"/>
    </location>
</feature>
<evidence type="ECO:0000313" key="3">
    <source>
        <dbReference type="Proteomes" id="UP000198393"/>
    </source>
</evidence>
<dbReference type="PROSITE" id="PS51257">
    <property type="entry name" value="PROKAR_LIPOPROTEIN"/>
    <property type="match status" value="1"/>
</dbReference>
<evidence type="ECO:0008006" key="4">
    <source>
        <dbReference type="Google" id="ProtNLM"/>
    </source>
</evidence>
<feature type="chain" id="PRO_5012692523" description="Lipocalin-like domain-containing protein" evidence="1">
    <location>
        <begin position="27"/>
        <end position="153"/>
    </location>
</feature>
<name>A0A239L6S4_EKHLU</name>
<sequence>MKRLSNLLAALVFASLVIFMSCGGGGDDPAPDPLEEVATDLTASAWAQPSTVQTDGGTPDGDWSGFSITFSGSKDGGSYTVSGVPDGFSDVWSNGTWSFGNTSGSVITKTHTGSSESTDMSATVSEGSLSLTFDVDEPTARTNGIAGEWTFVF</sequence>
<keyword evidence="1" id="KW-0732">Signal</keyword>
<reference evidence="2 3" key="1">
    <citation type="submission" date="2017-06" db="EMBL/GenBank/DDBJ databases">
        <authorList>
            <person name="Kim H.J."/>
            <person name="Triplett B.A."/>
        </authorList>
    </citation>
    <scope>NUCLEOTIDE SEQUENCE [LARGE SCALE GENOMIC DNA]</scope>
    <source>
        <strain evidence="2 3">DSM 19307</strain>
    </source>
</reference>
<protein>
    <recommendedName>
        <fullName evidence="4">Lipocalin-like domain-containing protein</fullName>
    </recommendedName>
</protein>
<keyword evidence="3" id="KW-1185">Reference proteome</keyword>
<proteinExistence type="predicted"/>
<evidence type="ECO:0000313" key="2">
    <source>
        <dbReference type="EMBL" id="SNT26025.1"/>
    </source>
</evidence>
<accession>A0A239L6S4</accession>
<organism evidence="2 3">
    <name type="scientific">Ekhidna lutea</name>
    <dbReference type="NCBI Taxonomy" id="447679"/>
    <lineage>
        <taxon>Bacteria</taxon>
        <taxon>Pseudomonadati</taxon>
        <taxon>Bacteroidota</taxon>
        <taxon>Cytophagia</taxon>
        <taxon>Cytophagales</taxon>
        <taxon>Reichenbachiellaceae</taxon>
        <taxon>Ekhidna</taxon>
    </lineage>
</organism>
<dbReference type="RefSeq" id="WP_089357703.1">
    <property type="nucleotide sequence ID" value="NZ_FZPD01000005.1"/>
</dbReference>
<evidence type="ECO:0000256" key="1">
    <source>
        <dbReference type="SAM" id="SignalP"/>
    </source>
</evidence>
<dbReference type="EMBL" id="FZPD01000005">
    <property type="protein sequence ID" value="SNT26025.1"/>
    <property type="molecule type" value="Genomic_DNA"/>
</dbReference>
<gene>
    <name evidence="2" type="ORF">SAMN05421640_3011</name>
</gene>
<dbReference type="Proteomes" id="UP000198393">
    <property type="component" value="Unassembled WGS sequence"/>
</dbReference>
<dbReference type="OrthoDB" id="838038at2"/>